<gene>
    <name evidence="1" type="ORF">D0436_18370</name>
</gene>
<reference evidence="1 2" key="1">
    <citation type="journal article" date="2019" name="Ecotoxicol. Environ. Saf.">
        <title>Microbial characterization of heavy metal resistant bacterial strains isolated from an electroplating wastewater treatment plant.</title>
        <authorList>
            <person name="Cai X."/>
            <person name="Zheng X."/>
            <person name="Zhang D."/>
            <person name="Iqbal W."/>
            <person name="Liu C."/>
            <person name="Yang B."/>
            <person name="Zhao X."/>
            <person name="Lu X."/>
            <person name="Mao Y."/>
        </authorList>
    </citation>
    <scope>NUCLEOTIDE SEQUENCE [LARGE SCALE GENOMIC DNA]</scope>
    <source>
        <strain evidence="1 2">Ni1-3</strain>
    </source>
</reference>
<sequence>MANNAYLINSELMSGCVETLIEKAEPYDIVATGSNQIPAAWFFCFEAVDLQPAEYNYTSDEDEPGVFKFMAPCTTKEKALANIIASKHLFIEFCGHETIAEEYWAKAVSDLQDLKYPYLSMHPLEVFFLNDPDEDAITFNQCFTRTAESFSGIAELSFYDKNLVPYGLVELYANPYLSDRYRCRNASSLDMGIKGVDTSSWVPMPETQATKETQVSMPLQREKPWWKFW</sequence>
<dbReference type="EMBL" id="CP031775">
    <property type="protein sequence ID" value="QDZ92262.1"/>
    <property type="molecule type" value="Genomic_DNA"/>
</dbReference>
<name>A0A5B8R1H0_9GAMM</name>
<evidence type="ECO:0000313" key="1">
    <source>
        <dbReference type="EMBL" id="QDZ92262.1"/>
    </source>
</evidence>
<dbReference type="RefSeq" id="WP_208660043.1">
    <property type="nucleotide sequence ID" value="NZ_CP031775.2"/>
</dbReference>
<proteinExistence type="predicted"/>
<organism evidence="1 2">
    <name type="scientific">Shewanella decolorationis</name>
    <dbReference type="NCBI Taxonomy" id="256839"/>
    <lineage>
        <taxon>Bacteria</taxon>
        <taxon>Pseudomonadati</taxon>
        <taxon>Pseudomonadota</taxon>
        <taxon>Gammaproteobacteria</taxon>
        <taxon>Alteromonadales</taxon>
        <taxon>Shewanellaceae</taxon>
        <taxon>Shewanella</taxon>
    </lineage>
</organism>
<dbReference type="Proteomes" id="UP000321124">
    <property type="component" value="Chromosome"/>
</dbReference>
<accession>A0A5B8R1H0</accession>
<protein>
    <submittedName>
        <fullName evidence="1">Uncharacterized protein</fullName>
    </submittedName>
</protein>
<dbReference type="KEGG" id="sdeo:D0436_18370"/>
<evidence type="ECO:0000313" key="2">
    <source>
        <dbReference type="Proteomes" id="UP000321124"/>
    </source>
</evidence>
<dbReference type="AlphaFoldDB" id="A0A5B8R1H0"/>